<feature type="domain" description="Ketopantoate reductase C-terminal" evidence="13">
    <location>
        <begin position="174"/>
        <end position="292"/>
    </location>
</feature>
<name>A0A942T9Y9_9BACI</name>
<dbReference type="GO" id="GO:0005737">
    <property type="term" value="C:cytoplasm"/>
    <property type="evidence" value="ECO:0007669"/>
    <property type="project" value="TreeGrafter"/>
</dbReference>
<dbReference type="InterPro" id="IPR008927">
    <property type="entry name" value="6-PGluconate_DH-like_C_sf"/>
</dbReference>
<evidence type="ECO:0000256" key="2">
    <source>
        <dbReference type="ARBA" id="ARBA00004994"/>
    </source>
</evidence>
<dbReference type="GO" id="GO:0015940">
    <property type="term" value="P:pantothenate biosynthetic process"/>
    <property type="evidence" value="ECO:0007669"/>
    <property type="project" value="UniProtKB-KW"/>
</dbReference>
<dbReference type="Gene3D" id="1.10.1040.10">
    <property type="entry name" value="N-(1-d-carboxylethyl)-l-norvaline Dehydrogenase, domain 2"/>
    <property type="match status" value="1"/>
</dbReference>
<reference evidence="14 15" key="1">
    <citation type="submission" date="2021-05" db="EMBL/GenBank/DDBJ databases">
        <title>Novel Bacillus species.</title>
        <authorList>
            <person name="Liu G."/>
        </authorList>
    </citation>
    <scope>NUCLEOTIDE SEQUENCE [LARGE SCALE GENOMIC DNA]</scope>
    <source>
        <strain evidence="15">FJAT-49780</strain>
    </source>
</reference>
<organism evidence="14 15">
    <name type="scientific">Lederbergia citri</name>
    <dbReference type="NCBI Taxonomy" id="2833580"/>
    <lineage>
        <taxon>Bacteria</taxon>
        <taxon>Bacillati</taxon>
        <taxon>Bacillota</taxon>
        <taxon>Bacilli</taxon>
        <taxon>Bacillales</taxon>
        <taxon>Bacillaceae</taxon>
        <taxon>Lederbergia</taxon>
    </lineage>
</organism>
<dbReference type="InterPro" id="IPR013752">
    <property type="entry name" value="KPA_reductase"/>
</dbReference>
<dbReference type="GO" id="GO:0050661">
    <property type="term" value="F:NADP binding"/>
    <property type="evidence" value="ECO:0007669"/>
    <property type="project" value="TreeGrafter"/>
</dbReference>
<dbReference type="PANTHER" id="PTHR43765">
    <property type="entry name" value="2-DEHYDROPANTOATE 2-REDUCTASE-RELATED"/>
    <property type="match status" value="1"/>
</dbReference>
<dbReference type="NCBIfam" id="TIGR00745">
    <property type="entry name" value="apbA_panE"/>
    <property type="match status" value="1"/>
</dbReference>
<evidence type="ECO:0000256" key="6">
    <source>
        <dbReference type="ARBA" id="ARBA00022655"/>
    </source>
</evidence>
<keyword evidence="15" id="KW-1185">Reference proteome</keyword>
<evidence type="ECO:0000256" key="1">
    <source>
        <dbReference type="ARBA" id="ARBA00002919"/>
    </source>
</evidence>
<evidence type="ECO:0000256" key="3">
    <source>
        <dbReference type="ARBA" id="ARBA00007870"/>
    </source>
</evidence>
<evidence type="ECO:0000256" key="9">
    <source>
        <dbReference type="ARBA" id="ARBA00032024"/>
    </source>
</evidence>
<protein>
    <recommendedName>
        <fullName evidence="5 11">2-dehydropantoate 2-reductase</fullName>
        <ecNumber evidence="4 11">1.1.1.169</ecNumber>
    </recommendedName>
    <alternativeName>
        <fullName evidence="9 11">Ketopantoate reductase</fullName>
    </alternativeName>
</protein>
<dbReference type="SUPFAM" id="SSF48179">
    <property type="entry name" value="6-phosphogluconate dehydrogenase C-terminal domain-like"/>
    <property type="match status" value="1"/>
</dbReference>
<keyword evidence="7 11" id="KW-0521">NADP</keyword>
<evidence type="ECO:0000313" key="15">
    <source>
        <dbReference type="Proteomes" id="UP000681414"/>
    </source>
</evidence>
<dbReference type="InterPro" id="IPR013332">
    <property type="entry name" value="KPR_N"/>
</dbReference>
<dbReference type="Pfam" id="PF08546">
    <property type="entry name" value="ApbA_C"/>
    <property type="match status" value="1"/>
</dbReference>
<proteinExistence type="inferred from homology"/>
<dbReference type="GO" id="GO:0008677">
    <property type="term" value="F:2-dehydropantoate 2-reductase activity"/>
    <property type="evidence" value="ECO:0007669"/>
    <property type="project" value="UniProtKB-EC"/>
</dbReference>
<dbReference type="InterPro" id="IPR013328">
    <property type="entry name" value="6PGD_dom2"/>
</dbReference>
<comment type="pathway">
    <text evidence="2 11">Cofactor biosynthesis; (R)-pantothenate biosynthesis; (R)-pantoate from 3-methyl-2-oxobutanoate: step 2/2.</text>
</comment>
<dbReference type="InterPro" id="IPR036291">
    <property type="entry name" value="NAD(P)-bd_dom_sf"/>
</dbReference>
<accession>A0A942T9Y9</accession>
<feature type="domain" description="Ketopantoate reductase N-terminal" evidence="12">
    <location>
        <begin position="3"/>
        <end position="147"/>
    </location>
</feature>
<sequence>MKIGIIGGGAVGLLFGAYLSSYHEISIYTRTKKQAKLLNNQGITLIRDNTKHKYAVNGQGDYENIAFQDFIVVAVKQYDLHSLEKILKMIPKHIPLLFIQNGMGHLQLLNALPHHSIYVGTVEHGVVRIEHGTIEHTGIGKTNIAIFRGQHDDFRDFPAIQNQYFPFQIQSNYKNMLYSKLIANAVINPLTAVFNVPNGRIIENPFYYEAFIALFIEIMQLFPEINKKDSLHNVELICKKTKHNTSSMLKDLKEGKKTEIDAILGYILEEGNKNGHALPFTKFIFTMIKGKELEGGIEE</sequence>
<evidence type="ECO:0000256" key="7">
    <source>
        <dbReference type="ARBA" id="ARBA00022857"/>
    </source>
</evidence>
<comment type="function">
    <text evidence="1 11">Catalyzes the NADPH-dependent reduction of ketopantoate into pantoic acid.</text>
</comment>
<evidence type="ECO:0000256" key="5">
    <source>
        <dbReference type="ARBA" id="ARBA00019465"/>
    </source>
</evidence>
<dbReference type="EC" id="1.1.1.169" evidence="4 11"/>
<dbReference type="NCBIfam" id="NF005093">
    <property type="entry name" value="PRK06522.2-4"/>
    <property type="match status" value="1"/>
</dbReference>
<evidence type="ECO:0000259" key="13">
    <source>
        <dbReference type="Pfam" id="PF08546"/>
    </source>
</evidence>
<dbReference type="SUPFAM" id="SSF51735">
    <property type="entry name" value="NAD(P)-binding Rossmann-fold domains"/>
    <property type="match status" value="1"/>
</dbReference>
<comment type="similarity">
    <text evidence="3 11">Belongs to the ketopantoate reductase family.</text>
</comment>
<dbReference type="AlphaFoldDB" id="A0A942T9Y9"/>
<gene>
    <name evidence="14" type="ORF">KHA97_02205</name>
</gene>
<comment type="caution">
    <text evidence="14">The sequence shown here is derived from an EMBL/GenBank/DDBJ whole genome shotgun (WGS) entry which is preliminary data.</text>
</comment>
<evidence type="ECO:0000256" key="10">
    <source>
        <dbReference type="ARBA" id="ARBA00048793"/>
    </source>
</evidence>
<dbReference type="Pfam" id="PF02558">
    <property type="entry name" value="ApbA"/>
    <property type="match status" value="1"/>
</dbReference>
<dbReference type="EMBL" id="JAGYPG010000001">
    <property type="protein sequence ID" value="MBS4193885.1"/>
    <property type="molecule type" value="Genomic_DNA"/>
</dbReference>
<evidence type="ECO:0000313" key="14">
    <source>
        <dbReference type="EMBL" id="MBS4193885.1"/>
    </source>
</evidence>
<dbReference type="PANTHER" id="PTHR43765:SF2">
    <property type="entry name" value="2-DEHYDROPANTOATE 2-REDUCTASE"/>
    <property type="match status" value="1"/>
</dbReference>
<dbReference type="Gene3D" id="3.40.50.720">
    <property type="entry name" value="NAD(P)-binding Rossmann-like Domain"/>
    <property type="match status" value="1"/>
</dbReference>
<evidence type="ECO:0000256" key="11">
    <source>
        <dbReference type="RuleBase" id="RU362068"/>
    </source>
</evidence>
<evidence type="ECO:0000256" key="8">
    <source>
        <dbReference type="ARBA" id="ARBA00023002"/>
    </source>
</evidence>
<evidence type="ECO:0000256" key="4">
    <source>
        <dbReference type="ARBA" id="ARBA00013014"/>
    </source>
</evidence>
<dbReference type="Proteomes" id="UP000681414">
    <property type="component" value="Unassembled WGS sequence"/>
</dbReference>
<dbReference type="InterPro" id="IPR050838">
    <property type="entry name" value="Ketopantoate_reductase"/>
</dbReference>
<evidence type="ECO:0000259" key="12">
    <source>
        <dbReference type="Pfam" id="PF02558"/>
    </source>
</evidence>
<keyword evidence="8 11" id="KW-0560">Oxidoreductase</keyword>
<keyword evidence="6 11" id="KW-0566">Pantothenate biosynthesis</keyword>
<dbReference type="RefSeq" id="WP_213123117.1">
    <property type="nucleotide sequence ID" value="NZ_JAGYPG010000001.1"/>
</dbReference>
<dbReference type="InterPro" id="IPR003710">
    <property type="entry name" value="ApbA"/>
</dbReference>
<comment type="catalytic activity">
    <reaction evidence="10 11">
        <text>(R)-pantoate + NADP(+) = 2-dehydropantoate + NADPH + H(+)</text>
        <dbReference type="Rhea" id="RHEA:16233"/>
        <dbReference type="ChEBI" id="CHEBI:11561"/>
        <dbReference type="ChEBI" id="CHEBI:15378"/>
        <dbReference type="ChEBI" id="CHEBI:15980"/>
        <dbReference type="ChEBI" id="CHEBI:57783"/>
        <dbReference type="ChEBI" id="CHEBI:58349"/>
        <dbReference type="EC" id="1.1.1.169"/>
    </reaction>
</comment>